<evidence type="ECO:0000313" key="3">
    <source>
        <dbReference type="Proteomes" id="UP001284094"/>
    </source>
</evidence>
<dbReference type="EMBL" id="JAXHPO010000038">
    <property type="protein sequence ID" value="MDY6550878.1"/>
    <property type="molecule type" value="Genomic_DNA"/>
</dbReference>
<feature type="signal peptide" evidence="1">
    <location>
        <begin position="1"/>
        <end position="19"/>
    </location>
</feature>
<gene>
    <name evidence="2" type="ORF">SKM48_08930</name>
</gene>
<keyword evidence="1" id="KW-0732">Signal</keyword>
<sequence length="139" mass="16553">MKKYLILFLLSCYSFVLNAAEENIKVEETKETIFEVQEKEKKNLEKYDEEQRDYSFINNNFYEDEVVRVYNNTAYSFDGAQNKFMAGQTHDVGVDDFAVSFGYGMEFKLDPVNKVGYEYVSSFPYDRGQMVRFFWSKRF</sequence>
<keyword evidence="3" id="KW-1185">Reference proteome</keyword>
<organism evidence="2 3">
    <name type="scientific">Acinetobacter faecalis</name>
    <dbReference type="NCBI Taxonomy" id="2665161"/>
    <lineage>
        <taxon>Bacteria</taxon>
        <taxon>Pseudomonadati</taxon>
        <taxon>Pseudomonadota</taxon>
        <taxon>Gammaproteobacteria</taxon>
        <taxon>Moraxellales</taxon>
        <taxon>Moraxellaceae</taxon>
        <taxon>Acinetobacter</taxon>
    </lineage>
</organism>
<accession>A0ABU5GK34</accession>
<proteinExistence type="predicted"/>
<name>A0ABU5GK34_9GAMM</name>
<dbReference type="Proteomes" id="UP001284094">
    <property type="component" value="Unassembled WGS sequence"/>
</dbReference>
<comment type="caution">
    <text evidence="2">The sequence shown here is derived from an EMBL/GenBank/DDBJ whole genome shotgun (WGS) entry which is preliminary data.</text>
</comment>
<dbReference type="RefSeq" id="WP_216071080.1">
    <property type="nucleotide sequence ID" value="NZ_JAXHPE010000024.1"/>
</dbReference>
<evidence type="ECO:0000256" key="1">
    <source>
        <dbReference type="SAM" id="SignalP"/>
    </source>
</evidence>
<feature type="chain" id="PRO_5046393788" evidence="1">
    <location>
        <begin position="20"/>
        <end position="139"/>
    </location>
</feature>
<reference evidence="2 3" key="1">
    <citation type="journal article" date="2024" name="Syst. Appl. Microbiol.">
        <title>Evidence for the occurrence of Acinetobacter faecalis in cattle feces and its emended description.</title>
        <authorList>
            <person name="Kyselkova M."/>
            <person name="Xanthopoulou K."/>
            <person name="Shestivska V."/>
            <person name="Spanelova P."/>
            <person name="Maixnerova M."/>
            <person name="Higgins P.G."/>
            <person name="Nemec A."/>
        </authorList>
    </citation>
    <scope>NUCLEOTIDE SEQUENCE [LARGE SCALE GENOMIC DNA]</scope>
    <source>
        <strain evidence="2 3">ANC 7225</strain>
    </source>
</reference>
<evidence type="ECO:0000313" key="2">
    <source>
        <dbReference type="EMBL" id="MDY6550878.1"/>
    </source>
</evidence>
<protein>
    <submittedName>
        <fullName evidence="2">Uncharacterized protein</fullName>
    </submittedName>
</protein>